<dbReference type="HOGENOM" id="CLU_037612_1_4_0"/>
<dbReference type="eggNOG" id="COG0455">
    <property type="taxonomic scope" value="Bacteria"/>
</dbReference>
<dbReference type="SUPFAM" id="SSF52540">
    <property type="entry name" value="P-loop containing nucleoside triphosphate hydrolases"/>
    <property type="match status" value="1"/>
</dbReference>
<name>E8R6X5_ISOPI</name>
<dbReference type="InterPro" id="IPR025669">
    <property type="entry name" value="AAA_dom"/>
</dbReference>
<evidence type="ECO:0000259" key="2">
    <source>
        <dbReference type="Pfam" id="PF13614"/>
    </source>
</evidence>
<dbReference type="InterPro" id="IPR050678">
    <property type="entry name" value="DNA_Partitioning_ATPase"/>
</dbReference>
<dbReference type="KEGG" id="ipa:Isop_3762"/>
<evidence type="ECO:0000313" key="3">
    <source>
        <dbReference type="EMBL" id="ADV64318.1"/>
    </source>
</evidence>
<keyword evidence="3" id="KW-0614">Plasmid</keyword>
<dbReference type="AlphaFoldDB" id="E8R6X5"/>
<dbReference type="EMBL" id="CP002354">
    <property type="protein sequence ID" value="ADV64318.1"/>
    <property type="molecule type" value="Genomic_DNA"/>
</dbReference>
<dbReference type="OrthoDB" id="263427at2"/>
<dbReference type="Proteomes" id="UP000008631">
    <property type="component" value="Plasmid pISOP01"/>
</dbReference>
<sequence length="342" mass="36558">MPSTAMSRSSASSRASAPDVGQRPDPHPPSVTAADQPRHGHEVDHNQDPPRDGVVIAVGNQKGGVAKTTITVNLAAALAEQGRRCLVWDLDVNRGASQHVGIGDNLPLLGSFEVLVGSEPPEEVILKAGDLDGVELPQGLELIAARRNLEGIDQALLEREGRFADLPSALKRALERIRPRYDLIFLDTAPNLTSPTIAAYKAADYFLLTAMPEAFALQGLNTALGDIAAARQHGNPGLTLLGVVLSNAEPRPTRLGRELVEYLQTTFGGLPDHMKPFATAISRSTIVPTAQKLGRTILSLDPHHKVSKQFRAVADELERRLAALGALRPRMGEVGRDGAGVR</sequence>
<evidence type="ECO:0000256" key="1">
    <source>
        <dbReference type="SAM" id="MobiDB-lite"/>
    </source>
</evidence>
<feature type="region of interest" description="Disordered" evidence="1">
    <location>
        <begin position="1"/>
        <end position="54"/>
    </location>
</feature>
<gene>
    <name evidence="3" type="ordered locus">Isop_3762</name>
</gene>
<feature type="compositionally biased region" description="Basic and acidic residues" evidence="1">
    <location>
        <begin position="36"/>
        <end position="51"/>
    </location>
</feature>
<evidence type="ECO:0000313" key="4">
    <source>
        <dbReference type="Proteomes" id="UP000008631"/>
    </source>
</evidence>
<dbReference type="InParanoid" id="E8R6X5"/>
<dbReference type="Pfam" id="PF13614">
    <property type="entry name" value="AAA_31"/>
    <property type="match status" value="1"/>
</dbReference>
<dbReference type="RefSeq" id="WP_013555168.1">
    <property type="nucleotide sequence ID" value="NC_014957.1"/>
</dbReference>
<organism evidence="3 4">
    <name type="scientific">Isosphaera pallida (strain ATCC 43644 / DSM 9630 / IS1B)</name>
    <dbReference type="NCBI Taxonomy" id="575540"/>
    <lineage>
        <taxon>Bacteria</taxon>
        <taxon>Pseudomonadati</taxon>
        <taxon>Planctomycetota</taxon>
        <taxon>Planctomycetia</taxon>
        <taxon>Isosphaerales</taxon>
        <taxon>Isosphaeraceae</taxon>
        <taxon>Isosphaera</taxon>
    </lineage>
</organism>
<dbReference type="InterPro" id="IPR027417">
    <property type="entry name" value="P-loop_NTPase"/>
</dbReference>
<dbReference type="CDD" id="cd02042">
    <property type="entry name" value="ParAB_family"/>
    <property type="match status" value="1"/>
</dbReference>
<protein>
    <recommendedName>
        <fullName evidence="2">AAA domain-containing protein</fullName>
    </recommendedName>
</protein>
<dbReference type="PANTHER" id="PTHR13696">
    <property type="entry name" value="P-LOOP CONTAINING NUCLEOSIDE TRIPHOSPHATE HYDROLASE"/>
    <property type="match status" value="1"/>
</dbReference>
<feature type="compositionally biased region" description="Low complexity" evidence="1">
    <location>
        <begin position="1"/>
        <end position="18"/>
    </location>
</feature>
<feature type="domain" description="AAA" evidence="2">
    <location>
        <begin position="55"/>
        <end position="238"/>
    </location>
</feature>
<accession>E8R6X5</accession>
<proteinExistence type="predicted"/>
<reference key="1">
    <citation type="submission" date="2010-11" db="EMBL/GenBank/DDBJ databases">
        <title>The complete sequence of plasmid of Isophaera pallida ATCC 43644.</title>
        <authorList>
            <consortium name="US DOE Joint Genome Institute (JGI-PGF)"/>
            <person name="Lucas S."/>
            <person name="Copeland A."/>
            <person name="Lapidus A."/>
            <person name="Bruce D."/>
            <person name="Goodwin L."/>
            <person name="Pitluck S."/>
            <person name="Kyrpides N."/>
            <person name="Mavromatis K."/>
            <person name="Pagani I."/>
            <person name="Ivanova N."/>
            <person name="Saunders E."/>
            <person name="Brettin T."/>
            <person name="Detter J.C."/>
            <person name="Han C."/>
            <person name="Tapia R."/>
            <person name="Land M."/>
            <person name="Hauser L."/>
            <person name="Markowitz V."/>
            <person name="Cheng J.-F."/>
            <person name="Hugenholtz P."/>
            <person name="Woyke T."/>
            <person name="Wu D."/>
            <person name="Eisen J.A."/>
        </authorList>
    </citation>
    <scope>NUCLEOTIDE SEQUENCE</scope>
    <source>
        <strain>ATCC 43644</strain>
    </source>
</reference>
<dbReference type="Gene3D" id="3.40.50.300">
    <property type="entry name" value="P-loop containing nucleotide triphosphate hydrolases"/>
    <property type="match status" value="1"/>
</dbReference>
<reference evidence="3 4" key="2">
    <citation type="journal article" date="2011" name="Stand. Genomic Sci.">
        <title>Complete genome sequence of Isosphaera pallida type strain (IS1B).</title>
        <authorList>
            <consortium name="US DOE Joint Genome Institute (JGI-PGF)"/>
            <person name="Goker M."/>
            <person name="Cleland D."/>
            <person name="Saunders E."/>
            <person name="Lapidus A."/>
            <person name="Nolan M."/>
            <person name="Lucas S."/>
            <person name="Hammon N."/>
            <person name="Deshpande S."/>
            <person name="Cheng J.F."/>
            <person name="Tapia R."/>
            <person name="Han C."/>
            <person name="Goodwin L."/>
            <person name="Pitluck S."/>
            <person name="Liolios K."/>
            <person name="Pagani I."/>
            <person name="Ivanova N."/>
            <person name="Mavromatis K."/>
            <person name="Pati A."/>
            <person name="Chen A."/>
            <person name="Palaniappan K."/>
            <person name="Land M."/>
            <person name="Hauser L."/>
            <person name="Chang Y.J."/>
            <person name="Jeffries C.D."/>
            <person name="Detter J.C."/>
            <person name="Beck B."/>
            <person name="Woyke T."/>
            <person name="Bristow J."/>
            <person name="Eisen J.A."/>
            <person name="Markowitz V."/>
            <person name="Hugenholtz P."/>
            <person name="Kyrpides N.C."/>
            <person name="Klenk H.P."/>
        </authorList>
    </citation>
    <scope>NUCLEOTIDE SEQUENCE [LARGE SCALE GENOMIC DNA]</scope>
    <source>
        <strain evidence="4">ATCC 43644 / DSM 9630 / IS1B</strain>
        <plasmid evidence="4">pISOP01</plasmid>
    </source>
</reference>
<keyword evidence="4" id="KW-1185">Reference proteome</keyword>
<dbReference type="PANTHER" id="PTHR13696:SF99">
    <property type="entry name" value="COBYRINIC ACID AC-DIAMIDE SYNTHASE"/>
    <property type="match status" value="1"/>
</dbReference>
<geneLocation type="plasmid" evidence="3 4">
    <name>pISOP01</name>
</geneLocation>